<dbReference type="PANTHER" id="PTHR43312">
    <property type="entry name" value="D-THREO-ALDOSE 1-DEHYDROGENASE"/>
    <property type="match status" value="1"/>
</dbReference>
<dbReference type="SUPFAM" id="SSF51430">
    <property type="entry name" value="NAD(P)-linked oxidoreductase"/>
    <property type="match status" value="1"/>
</dbReference>
<dbReference type="Pfam" id="PF13187">
    <property type="entry name" value="Fer4_9"/>
    <property type="match status" value="1"/>
</dbReference>
<dbReference type="AlphaFoldDB" id="A0A841R9T4"/>
<comment type="caution">
    <text evidence="5">The sequence shown here is derived from an EMBL/GenBank/DDBJ whole genome shotgun (WGS) entry which is preliminary data.</text>
</comment>
<dbReference type="PANTHER" id="PTHR43312:SF2">
    <property type="entry name" value="OXIDOREDUCTASE"/>
    <property type="match status" value="1"/>
</dbReference>
<evidence type="ECO:0000259" key="4">
    <source>
        <dbReference type="PROSITE" id="PS51379"/>
    </source>
</evidence>
<dbReference type="InterPro" id="IPR036812">
    <property type="entry name" value="NAD(P)_OxRdtase_dom_sf"/>
</dbReference>
<keyword evidence="2" id="KW-0408">Iron</keyword>
<dbReference type="InterPro" id="IPR017896">
    <property type="entry name" value="4Fe4S_Fe-S-bd"/>
</dbReference>
<dbReference type="GO" id="GO:0046872">
    <property type="term" value="F:metal ion binding"/>
    <property type="evidence" value="ECO:0007669"/>
    <property type="project" value="UniProtKB-KW"/>
</dbReference>
<evidence type="ECO:0000313" key="6">
    <source>
        <dbReference type="Proteomes" id="UP000587760"/>
    </source>
</evidence>
<evidence type="ECO:0000313" key="5">
    <source>
        <dbReference type="EMBL" id="MBB6479689.1"/>
    </source>
</evidence>
<dbReference type="InterPro" id="IPR017900">
    <property type="entry name" value="4Fe4S_Fe_S_CS"/>
</dbReference>
<dbReference type="RefSeq" id="WP_184745136.1">
    <property type="nucleotide sequence ID" value="NZ_JACHGJ010000002.1"/>
</dbReference>
<dbReference type="InterPro" id="IPR023210">
    <property type="entry name" value="NADP_OxRdtase_dom"/>
</dbReference>
<feature type="domain" description="4Fe-4S ferredoxin-type" evidence="4">
    <location>
        <begin position="337"/>
        <end position="365"/>
    </location>
</feature>
<evidence type="ECO:0000256" key="3">
    <source>
        <dbReference type="ARBA" id="ARBA00023014"/>
    </source>
</evidence>
<sequence>MIYRPLGNTGIEISSLGFGCMRLPMIDQGDKKIVDQEKVNGMLAEAYRLGVNYFDTAWFYNDFQSEEAVGKAIKSFRDKIYLSTKCPSHLVKEPGDYTKFLKEQLKRLDTDYLDLYHFHGIGYDGFLEIDEKTGWLEEAKKAKKEGLIRHIAFSFHDKPENMIKLIDLGHFESVLCQYNLIDRSNSEAIAYAAEKGLGVIVMGPLGGGRVAGLPEEVTESLGIKVKSSVELALRYVFSNPHIDCALSGMENIDMVRENASVSEERAELAADEAAAISELMEKNGKLADLYCTGCNYCMPCPAEVNIPHIFKMMNYHKIYGITDFAKKGYAEIGTNQWVKGKRADACTDCGLCETKCPQKIKIRKQLKESHLALGA</sequence>
<dbReference type="Gene3D" id="3.20.20.100">
    <property type="entry name" value="NADP-dependent oxidoreductase domain"/>
    <property type="match status" value="1"/>
</dbReference>
<name>A0A841R9T4_9SPIO</name>
<gene>
    <name evidence="5" type="ORF">HNR50_001347</name>
</gene>
<keyword evidence="6" id="KW-1185">Reference proteome</keyword>
<dbReference type="PROSITE" id="PS51379">
    <property type="entry name" value="4FE4S_FER_2"/>
    <property type="match status" value="1"/>
</dbReference>
<dbReference type="PROSITE" id="PS00198">
    <property type="entry name" value="4FE4S_FER_1"/>
    <property type="match status" value="1"/>
</dbReference>
<organism evidence="5 6">
    <name type="scientific">Spirochaeta isovalerica</name>
    <dbReference type="NCBI Taxonomy" id="150"/>
    <lineage>
        <taxon>Bacteria</taxon>
        <taxon>Pseudomonadati</taxon>
        <taxon>Spirochaetota</taxon>
        <taxon>Spirochaetia</taxon>
        <taxon>Spirochaetales</taxon>
        <taxon>Spirochaetaceae</taxon>
        <taxon>Spirochaeta</taxon>
    </lineage>
</organism>
<dbReference type="EMBL" id="JACHGJ010000002">
    <property type="protein sequence ID" value="MBB6479689.1"/>
    <property type="molecule type" value="Genomic_DNA"/>
</dbReference>
<dbReference type="SUPFAM" id="SSF54862">
    <property type="entry name" value="4Fe-4S ferredoxins"/>
    <property type="match status" value="1"/>
</dbReference>
<accession>A0A841R9T4</accession>
<evidence type="ECO:0000256" key="1">
    <source>
        <dbReference type="ARBA" id="ARBA00022723"/>
    </source>
</evidence>
<dbReference type="Proteomes" id="UP000587760">
    <property type="component" value="Unassembled WGS sequence"/>
</dbReference>
<evidence type="ECO:0000256" key="2">
    <source>
        <dbReference type="ARBA" id="ARBA00023004"/>
    </source>
</evidence>
<dbReference type="CDD" id="cd19096">
    <property type="entry name" value="AKR_Fe-S_oxidoreductase"/>
    <property type="match status" value="1"/>
</dbReference>
<keyword evidence="3" id="KW-0411">Iron-sulfur</keyword>
<protein>
    <recommendedName>
        <fullName evidence="4">4Fe-4S ferredoxin-type domain-containing protein</fullName>
    </recommendedName>
</protein>
<keyword evidence="1" id="KW-0479">Metal-binding</keyword>
<proteinExistence type="predicted"/>
<dbReference type="Pfam" id="PF00248">
    <property type="entry name" value="Aldo_ket_red"/>
    <property type="match status" value="1"/>
</dbReference>
<dbReference type="GO" id="GO:0051536">
    <property type="term" value="F:iron-sulfur cluster binding"/>
    <property type="evidence" value="ECO:0007669"/>
    <property type="project" value="UniProtKB-KW"/>
</dbReference>
<dbReference type="InterPro" id="IPR053135">
    <property type="entry name" value="AKR2_Oxidoreductase"/>
</dbReference>
<reference evidence="5 6" key="1">
    <citation type="submission" date="2020-08" db="EMBL/GenBank/DDBJ databases">
        <title>Genomic Encyclopedia of Type Strains, Phase IV (KMG-IV): sequencing the most valuable type-strain genomes for metagenomic binning, comparative biology and taxonomic classification.</title>
        <authorList>
            <person name="Goeker M."/>
        </authorList>
    </citation>
    <scope>NUCLEOTIDE SEQUENCE [LARGE SCALE GENOMIC DNA]</scope>
    <source>
        <strain evidence="5 6">DSM 2461</strain>
    </source>
</reference>